<feature type="binding site" evidence="3">
    <location>
        <position position="23"/>
    </location>
    <ligand>
        <name>a divalent metal cation</name>
        <dbReference type="ChEBI" id="CHEBI:60240"/>
        <label>1</label>
    </ligand>
</feature>
<dbReference type="SUPFAM" id="SSF51556">
    <property type="entry name" value="Metallo-dependent hydrolases"/>
    <property type="match status" value="1"/>
</dbReference>
<dbReference type="EC" id="3.1.1.96" evidence="3"/>
<dbReference type="InterPro" id="IPR033665">
    <property type="entry name" value="Deacylase_DTD3"/>
</dbReference>
<comment type="cofactor">
    <cofactor evidence="3">
        <name>a divalent metal cation</name>
        <dbReference type="ChEBI" id="CHEBI:60240"/>
    </cofactor>
    <text evidence="3">Binds 2 divalent metal cations per subunit.</text>
</comment>
<dbReference type="RefSeq" id="WP_271734651.1">
    <property type="nucleotide sequence ID" value="NZ_JANQDP010000195.1"/>
</dbReference>
<dbReference type="Gene3D" id="3.20.20.140">
    <property type="entry name" value="Metal-dependent hydrolases"/>
    <property type="match status" value="1"/>
</dbReference>
<dbReference type="InterPro" id="IPR018228">
    <property type="entry name" value="DNase_TatD-rel_CS"/>
</dbReference>
<protein>
    <recommendedName>
        <fullName evidence="3">D-aminoacyl-tRNA deacylase</fullName>
        <ecNumber evidence="3">3.1.1.96</ecNumber>
    </recommendedName>
</protein>
<comment type="catalytic activity">
    <reaction evidence="3">
        <text>D-tyrosyl-tRNA(Tyr) + H2O = D-tyrosine + tRNA(Tyr)</text>
        <dbReference type="Rhea" id="RHEA:25347"/>
        <dbReference type="Rhea" id="RHEA-COMP:9707"/>
        <dbReference type="Rhea" id="RHEA-COMP:9872"/>
        <dbReference type="ChEBI" id="CHEBI:15377"/>
        <dbReference type="ChEBI" id="CHEBI:58570"/>
        <dbReference type="ChEBI" id="CHEBI:78442"/>
        <dbReference type="ChEBI" id="CHEBI:78723"/>
    </reaction>
</comment>
<feature type="binding site" evidence="3">
    <location>
        <position position="108"/>
    </location>
    <ligand>
        <name>a divalent metal cation</name>
        <dbReference type="ChEBI" id="CHEBI:60240"/>
        <label>1</label>
    </ligand>
</feature>
<gene>
    <name evidence="3" type="primary">dtd3</name>
    <name evidence="4" type="ORF">PN457_16600</name>
</gene>
<dbReference type="PROSITE" id="PS01137">
    <property type="entry name" value="TATD_1"/>
    <property type="match status" value="1"/>
</dbReference>
<dbReference type="HAMAP" id="MF_02048">
    <property type="entry name" value="Deacylase_DTD3"/>
    <property type="match status" value="1"/>
</dbReference>
<evidence type="ECO:0000256" key="3">
    <source>
        <dbReference type="HAMAP-Rule" id="MF_02048"/>
    </source>
</evidence>
<evidence type="ECO:0000313" key="5">
    <source>
        <dbReference type="Proteomes" id="UP001212499"/>
    </source>
</evidence>
<dbReference type="GO" id="GO:0016787">
    <property type="term" value="F:hydrolase activity"/>
    <property type="evidence" value="ECO:0007669"/>
    <property type="project" value="UniProtKB-KW"/>
</dbReference>
<keyword evidence="2 3" id="KW-0378">Hydrolase</keyword>
<accession>A0ABT5AVE2</accession>
<feature type="binding site" evidence="3">
    <location>
        <position position="21"/>
    </location>
    <ligand>
        <name>a divalent metal cation</name>
        <dbReference type="ChEBI" id="CHEBI:60240"/>
        <label>1</label>
    </ligand>
</feature>
<dbReference type="PANTHER" id="PTHR46124">
    <property type="entry name" value="D-AMINOACYL-TRNA DEACYLASE"/>
    <property type="match status" value="1"/>
</dbReference>
<organism evidence="4 5">
    <name type="scientific">Anabaenopsis arnoldii</name>
    <dbReference type="NCBI Taxonomy" id="2152938"/>
    <lineage>
        <taxon>Bacteria</taxon>
        <taxon>Bacillati</taxon>
        <taxon>Cyanobacteriota</taxon>
        <taxon>Cyanophyceae</taxon>
        <taxon>Nostocales</taxon>
        <taxon>Nodulariaceae</taxon>
        <taxon>Anabaenopsis</taxon>
    </lineage>
</organism>
<comment type="similarity">
    <text evidence="3">Belongs to the metallo-dependent hydrolases superfamily. TatD-type hydrolase family. DTD3 subfamily.</text>
</comment>
<dbReference type="PANTHER" id="PTHR46124:SF2">
    <property type="entry name" value="D-AMINOACYL-TRNA DEACYLASE"/>
    <property type="match status" value="1"/>
</dbReference>
<feature type="binding site" evidence="3">
    <location>
        <position position="143"/>
    </location>
    <ligand>
        <name>a divalent metal cation</name>
        <dbReference type="ChEBI" id="CHEBI:60240"/>
        <label>2</label>
    </ligand>
</feature>
<dbReference type="CDD" id="cd01310">
    <property type="entry name" value="TatD_DNAse"/>
    <property type="match status" value="1"/>
</dbReference>
<dbReference type="InterPro" id="IPR001130">
    <property type="entry name" value="TatD-like"/>
</dbReference>
<reference evidence="4 5" key="1">
    <citation type="submission" date="2023-01" db="EMBL/GenBank/DDBJ databases">
        <title>Genomes from the Australian National Cyanobacteria Reference Collection.</title>
        <authorList>
            <person name="Willis A."/>
            <person name="Lee E.M.F."/>
        </authorList>
    </citation>
    <scope>NUCLEOTIDE SEQUENCE [LARGE SCALE GENOMIC DNA]</scope>
    <source>
        <strain evidence="4 5">CS-1033</strain>
    </source>
</reference>
<keyword evidence="1 3" id="KW-0479">Metal-binding</keyword>
<dbReference type="NCBIfam" id="TIGR00010">
    <property type="entry name" value="YchF/TatD family DNA exonuclease"/>
    <property type="match status" value="1"/>
</dbReference>
<comment type="catalytic activity">
    <reaction evidence="3">
        <text>a D-aminoacyl-tRNA + H2O = a tRNA + a D-alpha-amino acid + H(+)</text>
        <dbReference type="Rhea" id="RHEA:13953"/>
        <dbReference type="Rhea" id="RHEA-COMP:10123"/>
        <dbReference type="Rhea" id="RHEA-COMP:10124"/>
        <dbReference type="ChEBI" id="CHEBI:15377"/>
        <dbReference type="ChEBI" id="CHEBI:15378"/>
        <dbReference type="ChEBI" id="CHEBI:59871"/>
        <dbReference type="ChEBI" id="CHEBI:78442"/>
        <dbReference type="ChEBI" id="CHEBI:79333"/>
        <dbReference type="EC" id="3.1.1.96"/>
    </reaction>
</comment>
<evidence type="ECO:0000256" key="1">
    <source>
        <dbReference type="ARBA" id="ARBA00022723"/>
    </source>
</evidence>
<feature type="binding site" evidence="3">
    <location>
        <position position="108"/>
    </location>
    <ligand>
        <name>a divalent metal cation</name>
        <dbReference type="ChEBI" id="CHEBI:60240"/>
        <label>2</label>
    </ligand>
</feature>
<dbReference type="Proteomes" id="UP001212499">
    <property type="component" value="Unassembled WGS sequence"/>
</dbReference>
<evidence type="ECO:0000256" key="2">
    <source>
        <dbReference type="ARBA" id="ARBA00022801"/>
    </source>
</evidence>
<evidence type="ECO:0000313" key="4">
    <source>
        <dbReference type="EMBL" id="MDB9541260.1"/>
    </source>
</evidence>
<dbReference type="InterPro" id="IPR015991">
    <property type="entry name" value="TatD/YcfH-like"/>
</dbReference>
<sequence>MSKKDNASLPPTGGLILIDTHVHLNFDTFKGDLETVRSRWQEAGVVRLVHSCVEPSEFSGIKSLAHQFPELSFSVGLHPLDVDKWGSDTAAQIKSLASSEAKVVAIGEMGMDLYKADNYAAQRIVFEAQLAIASQLNLPVIIHCRNAAPEVREILLQWRENRGEIPRGVMHCWGGTPEETQWFVDLGFYISFSGTVTFKNAKAIQASAAMVRGDRLLVETDCPFLSPVPKRGEKRNEPAYVRYVAEKVADLRGETLEAIATQTTENACKLFGLVGVTGFPDVKHRYHLP</sequence>
<feature type="binding site" evidence="3">
    <location>
        <position position="171"/>
    </location>
    <ligand>
        <name>a divalent metal cation</name>
        <dbReference type="ChEBI" id="CHEBI:60240"/>
        <label>2</label>
    </ligand>
</feature>
<dbReference type="Pfam" id="PF01026">
    <property type="entry name" value="TatD_DNase"/>
    <property type="match status" value="1"/>
</dbReference>
<dbReference type="PIRSF" id="PIRSF005902">
    <property type="entry name" value="DNase_TatD"/>
    <property type="match status" value="1"/>
</dbReference>
<dbReference type="InterPro" id="IPR032466">
    <property type="entry name" value="Metal_Hydrolase"/>
</dbReference>
<proteinExistence type="inferred from homology"/>
<comment type="caution">
    <text evidence="4">The sequence shown here is derived from an EMBL/GenBank/DDBJ whole genome shotgun (WGS) entry which is preliminary data.</text>
</comment>
<name>A0ABT5AVE2_9CYAN</name>
<feature type="binding site" evidence="3">
    <location>
        <position position="221"/>
    </location>
    <ligand>
        <name>a divalent metal cation</name>
        <dbReference type="ChEBI" id="CHEBI:60240"/>
        <label>1</label>
    </ligand>
</feature>
<dbReference type="EMBL" id="JAQMUH010000187">
    <property type="protein sequence ID" value="MDB9541260.1"/>
    <property type="molecule type" value="Genomic_DNA"/>
</dbReference>
<comment type="function">
    <text evidence="3">Catalyzes the hydrolysis of D-tyrosyl-tRNA(Tyr).</text>
</comment>
<keyword evidence="5" id="KW-1185">Reference proteome</keyword>